<accession>A0AB72ZJB1</accession>
<dbReference type="AlphaFoldDB" id="A0AB72ZJB1"/>
<proteinExistence type="predicted"/>
<evidence type="ECO:0000256" key="1">
    <source>
        <dbReference type="SAM" id="Phobius"/>
    </source>
</evidence>
<comment type="caution">
    <text evidence="2">The sequence shown here is derived from an EMBL/GenBank/DDBJ whole genome shotgun (WGS) entry which is preliminary data.</text>
</comment>
<dbReference type="Proteomes" id="UP000003231">
    <property type="component" value="Unassembled WGS sequence"/>
</dbReference>
<dbReference type="RefSeq" id="WP_002213804.1">
    <property type="nucleotide sequence ID" value="NZ_AKRT01000339.1"/>
</dbReference>
<keyword evidence="1" id="KW-1133">Transmembrane helix</keyword>
<reference evidence="2 3" key="1">
    <citation type="submission" date="2012-05" db="EMBL/GenBank/DDBJ databases">
        <title>Genome sequence of Yersinia Pestis PY-08.</title>
        <authorList>
            <person name="Santana-Cruz I."/>
            <person name="Sengamalay N."/>
            <person name="McCracken C."/>
            <person name="Daugherty S.C."/>
            <person name="Maroo A."/>
            <person name="Vara P.G."/>
            <person name="Tallon L.J."/>
            <person name="Sadzewicz L."/>
            <person name="Vinetz J.M."/>
            <person name="Cespedes Zambrano M.J."/>
            <person name="Fraser-Liggett C.M."/>
            <person name="Tettelin H."/>
        </authorList>
    </citation>
    <scope>NUCLEOTIDE SEQUENCE [LARGE SCALE GENOMIC DNA]</scope>
    <source>
        <strain evidence="2 3">PY-08</strain>
    </source>
</reference>
<evidence type="ECO:0000313" key="2">
    <source>
        <dbReference type="EMBL" id="EIR17144.1"/>
    </source>
</evidence>
<gene>
    <name evidence="2" type="ORF">YPPY08_2921</name>
</gene>
<dbReference type="GeneID" id="71203580"/>
<keyword evidence="1" id="KW-0812">Transmembrane</keyword>
<organism evidence="2 3">
    <name type="scientific">Yersinia pestis PY-08</name>
    <dbReference type="NCBI Taxonomy" id="992134"/>
    <lineage>
        <taxon>Bacteria</taxon>
        <taxon>Pseudomonadati</taxon>
        <taxon>Pseudomonadota</taxon>
        <taxon>Gammaproteobacteria</taxon>
        <taxon>Enterobacterales</taxon>
        <taxon>Yersiniaceae</taxon>
        <taxon>Yersinia</taxon>
    </lineage>
</organism>
<dbReference type="EMBL" id="AKRT01000339">
    <property type="protein sequence ID" value="EIR17144.1"/>
    <property type="molecule type" value="Genomic_DNA"/>
</dbReference>
<protein>
    <submittedName>
        <fullName evidence="2">Uncharacterized protein</fullName>
    </submittedName>
</protein>
<evidence type="ECO:0000313" key="3">
    <source>
        <dbReference type="Proteomes" id="UP000003231"/>
    </source>
</evidence>
<feature type="transmembrane region" description="Helical" evidence="1">
    <location>
        <begin position="45"/>
        <end position="66"/>
    </location>
</feature>
<name>A0AB72ZJB1_YERPE</name>
<sequence>MITISQLPWLTNQHGATLWGKARPGSIQWTLILNAALKEFPADTILFFHFYFCYHRVIVCVNLFFYKDIFINHYFYFFQTTYLLIPML</sequence>
<keyword evidence="1" id="KW-0472">Membrane</keyword>